<accession>A0A024E539</accession>
<evidence type="ECO:0000313" key="2">
    <source>
        <dbReference type="Proteomes" id="UP000026913"/>
    </source>
</evidence>
<dbReference type="EMBL" id="CP005960">
    <property type="protein sequence ID" value="AHZ67690.1"/>
    <property type="molecule type" value="Genomic_DNA"/>
</dbReference>
<gene>
    <name evidence="1" type="ORF">OU5_0611</name>
</gene>
<proteinExistence type="predicted"/>
<evidence type="ECO:0000313" key="1">
    <source>
        <dbReference type="EMBL" id="AHZ67690.1"/>
    </source>
</evidence>
<organism evidence="1 2">
    <name type="scientific">Pseudomonas mandelii JR-1</name>
    <dbReference type="NCBI Taxonomy" id="1147786"/>
    <lineage>
        <taxon>Bacteria</taxon>
        <taxon>Pseudomonadati</taxon>
        <taxon>Pseudomonadota</taxon>
        <taxon>Gammaproteobacteria</taxon>
        <taxon>Pseudomonadales</taxon>
        <taxon>Pseudomonadaceae</taxon>
        <taxon>Pseudomonas</taxon>
    </lineage>
</organism>
<dbReference type="AlphaFoldDB" id="A0A024E539"/>
<protein>
    <submittedName>
        <fullName evidence="1">Uncharacterized protein</fullName>
    </submittedName>
</protein>
<sequence>MGDVAEKPSRASLAPARERGVVIDLPEKSVDEVALDA</sequence>
<dbReference type="HOGENOM" id="CLU_3347445_0_0_6"/>
<name>A0A024E539_9PSED</name>
<dbReference type="KEGG" id="pman:OU5_0611"/>
<reference evidence="1 2" key="1">
    <citation type="journal article" date="2012" name="J. Bacteriol.">
        <title>Genome sequence of cold-adapted Pseudomonas mandelii strain JR-1.</title>
        <authorList>
            <person name="Jang S.H."/>
            <person name="Kim J."/>
            <person name="Kim J."/>
            <person name="Hong S."/>
            <person name="Lee C."/>
        </authorList>
    </citation>
    <scope>NUCLEOTIDE SEQUENCE [LARGE SCALE GENOMIC DNA]</scope>
    <source>
        <strain evidence="1 2">JR-1</strain>
    </source>
</reference>
<dbReference type="Proteomes" id="UP000026913">
    <property type="component" value="Chromosome"/>
</dbReference>